<evidence type="ECO:0000256" key="8">
    <source>
        <dbReference type="ARBA" id="ARBA00022801"/>
    </source>
</evidence>
<evidence type="ECO:0000256" key="11">
    <source>
        <dbReference type="PROSITE-ProRule" id="PRU00502"/>
    </source>
</evidence>
<evidence type="ECO:0000256" key="1">
    <source>
        <dbReference type="ARBA" id="ARBA00000707"/>
    </source>
</evidence>
<dbReference type="Gene3D" id="3.90.70.10">
    <property type="entry name" value="Cysteine proteinases"/>
    <property type="match status" value="3"/>
</dbReference>
<dbReference type="PROSITE" id="PS00972">
    <property type="entry name" value="USP_1"/>
    <property type="match status" value="1"/>
</dbReference>
<evidence type="ECO:0000313" key="15">
    <source>
        <dbReference type="EMBL" id="RWR87108.1"/>
    </source>
</evidence>
<feature type="compositionally biased region" description="Basic residues" evidence="12">
    <location>
        <begin position="88"/>
        <end position="99"/>
    </location>
</feature>
<evidence type="ECO:0000256" key="4">
    <source>
        <dbReference type="ARBA" id="ARBA00022670"/>
    </source>
</evidence>
<dbReference type="InterPro" id="IPR001607">
    <property type="entry name" value="Znf_UBP"/>
</dbReference>
<dbReference type="InterPro" id="IPR028889">
    <property type="entry name" value="USP"/>
</dbReference>
<evidence type="ECO:0000259" key="13">
    <source>
        <dbReference type="PROSITE" id="PS50235"/>
    </source>
</evidence>
<dbReference type="InterPro" id="IPR001394">
    <property type="entry name" value="Peptidase_C19_UCH"/>
</dbReference>
<dbReference type="Pfam" id="PF00443">
    <property type="entry name" value="UCH"/>
    <property type="match status" value="1"/>
</dbReference>
<proteinExistence type="inferred from homology"/>
<gene>
    <name evidence="15" type="ORF">CKAN_01604000</name>
</gene>
<feature type="region of interest" description="Disordered" evidence="12">
    <location>
        <begin position="852"/>
        <end position="880"/>
    </location>
</feature>
<keyword evidence="6 11" id="KW-0863">Zinc-finger</keyword>
<feature type="region of interest" description="Disordered" evidence="12">
    <location>
        <begin position="798"/>
        <end position="837"/>
    </location>
</feature>
<dbReference type="InterPro" id="IPR013083">
    <property type="entry name" value="Znf_RING/FYVE/PHD"/>
</dbReference>
<keyword evidence="5" id="KW-0479">Metal-binding</keyword>
<evidence type="ECO:0000256" key="6">
    <source>
        <dbReference type="ARBA" id="ARBA00022771"/>
    </source>
</evidence>
<name>A0A3S3MVR9_9MAGN</name>
<dbReference type="Pfam" id="PF02148">
    <property type="entry name" value="zf-UBP"/>
    <property type="match status" value="1"/>
</dbReference>
<keyword evidence="4" id="KW-0645">Protease</keyword>
<dbReference type="SUPFAM" id="SSF54001">
    <property type="entry name" value="Cysteine proteinases"/>
    <property type="match status" value="1"/>
</dbReference>
<feature type="domain" description="USP" evidence="13">
    <location>
        <begin position="230"/>
        <end position="1013"/>
    </location>
</feature>
<feature type="region of interest" description="Disordered" evidence="12">
    <location>
        <begin position="80"/>
        <end position="99"/>
    </location>
</feature>
<dbReference type="PROSITE" id="PS50271">
    <property type="entry name" value="ZF_UBP"/>
    <property type="match status" value="1"/>
</dbReference>
<feature type="compositionally biased region" description="Polar residues" evidence="12">
    <location>
        <begin position="824"/>
        <end position="836"/>
    </location>
</feature>
<dbReference type="STRING" id="337451.A0A3S3MVR9"/>
<keyword evidence="9" id="KW-0862">Zinc</keyword>
<feature type="compositionally biased region" description="Polar residues" evidence="12">
    <location>
        <begin position="733"/>
        <end position="742"/>
    </location>
</feature>
<dbReference type="InterPro" id="IPR018200">
    <property type="entry name" value="USP_CS"/>
</dbReference>
<keyword evidence="8 15" id="KW-0378">Hydrolase</keyword>
<dbReference type="Gene3D" id="3.30.40.10">
    <property type="entry name" value="Zinc/RING finger domain, C3HC4 (zinc finger)"/>
    <property type="match status" value="1"/>
</dbReference>
<dbReference type="PANTHER" id="PTHR24006">
    <property type="entry name" value="UBIQUITIN CARBOXYL-TERMINAL HYDROLASE"/>
    <property type="match status" value="1"/>
</dbReference>
<dbReference type="EC" id="3.4.19.12" evidence="3"/>
<dbReference type="GO" id="GO:0008270">
    <property type="term" value="F:zinc ion binding"/>
    <property type="evidence" value="ECO:0007669"/>
    <property type="project" value="UniProtKB-KW"/>
</dbReference>
<sequence>MGKKIKKKARSAHKEKGVSSNTLHSVREPSNPTVDTEKERVSVAKERKPCNHIDKGVDLDKISSKIEFEDAVKCEDCRDGPARDRKVGKGRGKQGKKKGVGSVDLMLEPKCIWVCLECGHCACGGAVGDLVPQNHALRHARQTRHPCAVQFDNPLLSWCFSCNSVISTEKTEEHSERNDILSEVQELIKRCSSKGAAIDVEDIWFSGGELGKKLENGECLVSDARIYVVRGLVNLGNTCFFNSVMQNLLSMDLLRAYFMNMEQLVGPLTMALKKLFSETSTESDFKSCKNPKALFGCICSKAPQFRGYQQQDSHELLRYLLDGLHTEELGARKALTSSSEVEVASGSTSVPTFVDVIFGGQLSSTICCVECGHSSIVYEPFLDLSLPVPMKKPPSSKKAQVTRPKKTKIPLKEGGKGGKFRERRNNNVASASTQSATLVSLPSECCKSSCMTASNKPDTKETIPSAVLDTTWLDILGSETLSDSTSSISQNYDISAIEDSRSTQVSYNEDVMQSTCEVLSNVHSLNQDEFPKDDVPLCVQDSEVLLLPYKEEASITEEIVGLQGDSQNPVTAAIEDVSFKHVNPTASSVNGWEQTELEFDGLGDLFNEPETVSDTKTEFRMGDPNFHANEDMDLALLAGNSSDSNQDEVDNTNAQVSIDSCMAHFTKPELLSEEHAWHCESCSKILRRQTVEARDRKGQVVRSSKLSKSLKYQASRDEFTPLGNGELTRNEDSANTSGNSSFHMERIDAASANAELKMVNHTDESNHDACEFGKLGNEKGLDILYPVSNVPAHSPKVSLGEKEFGTPNHAPEGVSCSSLHDKTSAQVSSGDSYSENSHCDFKDRDILSKVDQGRRSVSHSSVGGNELADSESEDIDSESTKVKRNARKRILISKAPSILTIHLKRFSQDARGRLSKLSGHVSFRDTLDLCPYMDPRSGEMEKCTYRLVGVVEHSGTMRGGHYVAYIKGARSRGKIEKEGGNSTWHYASDTHVHEVSLTEVLQSEAYILFYEKM</sequence>
<feature type="domain" description="UBP-type" evidence="14">
    <location>
        <begin position="48"/>
        <end position="191"/>
    </location>
</feature>
<dbReference type="GO" id="GO:0006508">
    <property type="term" value="P:proteolysis"/>
    <property type="evidence" value="ECO:0007669"/>
    <property type="project" value="UniProtKB-KW"/>
</dbReference>
<evidence type="ECO:0000256" key="12">
    <source>
        <dbReference type="SAM" id="MobiDB-lite"/>
    </source>
</evidence>
<dbReference type="SMART" id="SM00290">
    <property type="entry name" value="ZnF_UBP"/>
    <property type="match status" value="1"/>
</dbReference>
<comment type="function">
    <text evidence="10">Recognizes and hydrolyzes the peptide bond at the C-terminal Gly of ubiquitin. Involved in the processing of poly-ubiquitin precursors as well as that of ubiquitinated proteins. Is involved in resistance to the arginine analog canavanine (CAN).</text>
</comment>
<dbReference type="InterPro" id="IPR038765">
    <property type="entry name" value="Papain-like_cys_pep_sf"/>
</dbReference>
<evidence type="ECO:0000259" key="14">
    <source>
        <dbReference type="PROSITE" id="PS50271"/>
    </source>
</evidence>
<dbReference type="SUPFAM" id="SSF57850">
    <property type="entry name" value="RING/U-box"/>
    <property type="match status" value="1"/>
</dbReference>
<evidence type="ECO:0000256" key="5">
    <source>
        <dbReference type="ARBA" id="ARBA00022723"/>
    </source>
</evidence>
<evidence type="ECO:0000256" key="10">
    <source>
        <dbReference type="ARBA" id="ARBA00058678"/>
    </source>
</evidence>
<feature type="compositionally biased region" description="Basic and acidic residues" evidence="12">
    <location>
        <begin position="410"/>
        <end position="425"/>
    </location>
</feature>
<keyword evidence="7" id="KW-0833">Ubl conjugation pathway</keyword>
<reference evidence="15 16" key="1">
    <citation type="journal article" date="2019" name="Nat. Plants">
        <title>Stout camphor tree genome fills gaps in understanding of flowering plant genome evolution.</title>
        <authorList>
            <person name="Chaw S.M."/>
            <person name="Liu Y.C."/>
            <person name="Wu Y.W."/>
            <person name="Wang H.Y."/>
            <person name="Lin C.I."/>
            <person name="Wu C.S."/>
            <person name="Ke H.M."/>
            <person name="Chang L.Y."/>
            <person name="Hsu C.Y."/>
            <person name="Yang H.T."/>
            <person name="Sudianto E."/>
            <person name="Hsu M.H."/>
            <person name="Wu K.P."/>
            <person name="Wang L.N."/>
            <person name="Leebens-Mack J.H."/>
            <person name="Tsai I.J."/>
        </authorList>
    </citation>
    <scope>NUCLEOTIDE SEQUENCE [LARGE SCALE GENOMIC DNA]</scope>
    <source>
        <strain evidence="16">cv. Chaw 1501</strain>
        <tissue evidence="15">Young leaves</tissue>
    </source>
</reference>
<comment type="similarity">
    <text evidence="2">Belongs to the peptidase C19 family.</text>
</comment>
<organism evidence="15 16">
    <name type="scientific">Cinnamomum micranthum f. kanehirae</name>
    <dbReference type="NCBI Taxonomy" id="337451"/>
    <lineage>
        <taxon>Eukaryota</taxon>
        <taxon>Viridiplantae</taxon>
        <taxon>Streptophyta</taxon>
        <taxon>Embryophyta</taxon>
        <taxon>Tracheophyta</taxon>
        <taxon>Spermatophyta</taxon>
        <taxon>Magnoliopsida</taxon>
        <taxon>Magnoliidae</taxon>
        <taxon>Laurales</taxon>
        <taxon>Lauraceae</taxon>
        <taxon>Cinnamomum</taxon>
    </lineage>
</organism>
<evidence type="ECO:0000313" key="16">
    <source>
        <dbReference type="Proteomes" id="UP000283530"/>
    </source>
</evidence>
<feature type="region of interest" description="Disordered" evidence="12">
    <location>
        <begin position="717"/>
        <end position="742"/>
    </location>
</feature>
<evidence type="ECO:0000256" key="7">
    <source>
        <dbReference type="ARBA" id="ARBA00022786"/>
    </source>
</evidence>
<dbReference type="GO" id="GO:0005634">
    <property type="term" value="C:nucleus"/>
    <property type="evidence" value="ECO:0007669"/>
    <property type="project" value="TreeGrafter"/>
</dbReference>
<feature type="region of interest" description="Disordered" evidence="12">
    <location>
        <begin position="1"/>
        <end position="47"/>
    </location>
</feature>
<feature type="compositionally biased region" description="Basic residues" evidence="12">
    <location>
        <begin position="1"/>
        <end position="11"/>
    </location>
</feature>
<dbReference type="PROSITE" id="PS50235">
    <property type="entry name" value="USP_3"/>
    <property type="match status" value="1"/>
</dbReference>
<feature type="compositionally biased region" description="Polar residues" evidence="12">
    <location>
        <begin position="18"/>
        <end position="34"/>
    </location>
</feature>
<dbReference type="PROSITE" id="PS00973">
    <property type="entry name" value="USP_2"/>
    <property type="match status" value="1"/>
</dbReference>
<dbReference type="GO" id="GO:0004843">
    <property type="term" value="F:cysteine-type deubiquitinase activity"/>
    <property type="evidence" value="ECO:0007669"/>
    <property type="project" value="UniProtKB-EC"/>
</dbReference>
<evidence type="ECO:0000256" key="2">
    <source>
        <dbReference type="ARBA" id="ARBA00009085"/>
    </source>
</evidence>
<keyword evidence="16" id="KW-1185">Reference proteome</keyword>
<protein>
    <recommendedName>
        <fullName evidence="3">ubiquitinyl hydrolase 1</fullName>
        <ecNumber evidence="3">3.4.19.12</ecNumber>
    </recommendedName>
</protein>
<dbReference type="OrthoDB" id="2020758at2759"/>
<dbReference type="InterPro" id="IPR050164">
    <property type="entry name" value="Peptidase_C19"/>
</dbReference>
<feature type="compositionally biased region" description="Acidic residues" evidence="12">
    <location>
        <begin position="868"/>
        <end position="877"/>
    </location>
</feature>
<accession>A0A3S3MVR9</accession>
<dbReference type="AlphaFoldDB" id="A0A3S3MVR9"/>
<comment type="caution">
    <text evidence="15">The sequence shown here is derived from an EMBL/GenBank/DDBJ whole genome shotgun (WGS) entry which is preliminary data.</text>
</comment>
<evidence type="ECO:0000256" key="9">
    <source>
        <dbReference type="ARBA" id="ARBA00022833"/>
    </source>
</evidence>
<evidence type="ECO:0000256" key="3">
    <source>
        <dbReference type="ARBA" id="ARBA00012759"/>
    </source>
</evidence>
<dbReference type="GO" id="GO:0005829">
    <property type="term" value="C:cytosol"/>
    <property type="evidence" value="ECO:0007669"/>
    <property type="project" value="TreeGrafter"/>
</dbReference>
<comment type="catalytic activity">
    <reaction evidence="1">
        <text>Thiol-dependent hydrolysis of ester, thioester, amide, peptide and isopeptide bonds formed by the C-terminal Gly of ubiquitin (a 76-residue protein attached to proteins as an intracellular targeting signal).</text>
        <dbReference type="EC" id="3.4.19.12"/>
    </reaction>
</comment>
<dbReference type="GO" id="GO:0016579">
    <property type="term" value="P:protein deubiquitination"/>
    <property type="evidence" value="ECO:0007669"/>
    <property type="project" value="InterPro"/>
</dbReference>
<feature type="region of interest" description="Disordered" evidence="12">
    <location>
        <begin position="393"/>
        <end position="433"/>
    </location>
</feature>
<dbReference type="Proteomes" id="UP000283530">
    <property type="component" value="Unassembled WGS sequence"/>
</dbReference>
<dbReference type="FunFam" id="3.30.40.10:FF:000900">
    <property type="entry name" value="Ubiquitinyl hydrolase 1"/>
    <property type="match status" value="1"/>
</dbReference>
<dbReference type="EMBL" id="QPKB01000006">
    <property type="protein sequence ID" value="RWR87108.1"/>
    <property type="molecule type" value="Genomic_DNA"/>
</dbReference>
<dbReference type="PANTHER" id="PTHR24006:SF781">
    <property type="entry name" value="LD34905P"/>
    <property type="match status" value="1"/>
</dbReference>
<feature type="compositionally biased region" description="Basic and acidic residues" evidence="12">
    <location>
        <begin position="35"/>
        <end position="47"/>
    </location>
</feature>